<dbReference type="RefSeq" id="WP_368505159.1">
    <property type="nucleotide sequence ID" value="NZ_CP162551.1"/>
</dbReference>
<organism evidence="1">
    <name type="scientific">Alkalihalophilus sp. As8PL</name>
    <dbReference type="NCBI Taxonomy" id="3237103"/>
    <lineage>
        <taxon>Bacteria</taxon>
        <taxon>Bacillati</taxon>
        <taxon>Bacillota</taxon>
        <taxon>Bacilli</taxon>
        <taxon>Bacillales</taxon>
        <taxon>Bacillaceae</taxon>
        <taxon>Alkalihalophilus</taxon>
    </lineage>
</organism>
<sequence length="99" mass="11406">MTEEYEYEGKANLFKGFESTGGKLYLTKRALIHRPHKGNFQRGETIIALKEISDVTTRNTLLLVPNGLLVTSTDGETYKLVVEKRETWVEKINLLRKQH</sequence>
<dbReference type="Gene3D" id="2.30.29.30">
    <property type="entry name" value="Pleckstrin-homology domain (PH domain)/Phosphotyrosine-binding domain (PTB)"/>
    <property type="match status" value="1"/>
</dbReference>
<proteinExistence type="predicted"/>
<protein>
    <recommendedName>
        <fullName evidence="2">GRAM domain-containing protein</fullName>
    </recommendedName>
</protein>
<gene>
    <name evidence="1" type="ORF">AB3N04_05810</name>
</gene>
<accession>A0AB39BWW4</accession>
<evidence type="ECO:0008006" key="2">
    <source>
        <dbReference type="Google" id="ProtNLM"/>
    </source>
</evidence>
<dbReference type="EMBL" id="CP162551">
    <property type="protein sequence ID" value="XDI37831.1"/>
    <property type="molecule type" value="Genomic_DNA"/>
</dbReference>
<name>A0AB39BWW4_9BACI</name>
<dbReference type="InterPro" id="IPR011993">
    <property type="entry name" value="PH-like_dom_sf"/>
</dbReference>
<evidence type="ECO:0000313" key="1">
    <source>
        <dbReference type="EMBL" id="XDI37831.1"/>
    </source>
</evidence>
<reference evidence="1" key="1">
    <citation type="submission" date="2024-07" db="EMBL/GenBank/DDBJ databases">
        <title>Identification and characteristics of an arsenic-resistant bacterial isolate, which belongs to a novel species.</title>
        <authorList>
            <person name="Juszczyk A."/>
            <person name="Kowalczyk A."/>
            <person name="Was K."/>
            <person name="Kosowicz W."/>
            <person name="Budzyn A."/>
            <person name="Latowski D."/>
        </authorList>
    </citation>
    <scope>NUCLEOTIDE SEQUENCE</scope>
    <source>
        <strain evidence="1">As8PL</strain>
    </source>
</reference>
<dbReference type="AlphaFoldDB" id="A0AB39BWW4"/>